<proteinExistence type="predicted"/>
<dbReference type="HOGENOM" id="CLU_005562_3_2_1"/>
<feature type="transmembrane region" description="Helical" evidence="2">
    <location>
        <begin position="271"/>
        <end position="288"/>
    </location>
</feature>
<feature type="transmembrane region" description="Helical" evidence="2">
    <location>
        <begin position="158"/>
        <end position="180"/>
    </location>
</feature>
<dbReference type="PANTHER" id="PTHR33927:SF5">
    <property type="entry name" value="ENZYME, PUTATIVE (AFU_ORTHOLOGUE AFUA_8G01222)-RELATED"/>
    <property type="match status" value="1"/>
</dbReference>
<keyword evidence="2" id="KW-0472">Membrane</keyword>
<evidence type="ECO:0000256" key="1">
    <source>
        <dbReference type="SAM" id="MobiDB-lite"/>
    </source>
</evidence>
<feature type="transmembrane region" description="Helical" evidence="2">
    <location>
        <begin position="86"/>
        <end position="107"/>
    </location>
</feature>
<gene>
    <name evidence="3" type="ORF">M407DRAFT_3699</name>
</gene>
<reference evidence="4" key="2">
    <citation type="submission" date="2015-01" db="EMBL/GenBank/DDBJ databases">
        <title>Evolutionary Origins and Diversification of the Mycorrhizal Mutualists.</title>
        <authorList>
            <consortium name="DOE Joint Genome Institute"/>
            <consortium name="Mycorrhizal Genomics Consortium"/>
            <person name="Kohler A."/>
            <person name="Kuo A."/>
            <person name="Nagy L.G."/>
            <person name="Floudas D."/>
            <person name="Copeland A."/>
            <person name="Barry K.W."/>
            <person name="Cichocki N."/>
            <person name="Veneault-Fourrey C."/>
            <person name="LaButti K."/>
            <person name="Lindquist E.A."/>
            <person name="Lipzen A."/>
            <person name="Lundell T."/>
            <person name="Morin E."/>
            <person name="Murat C."/>
            <person name="Riley R."/>
            <person name="Ohm R."/>
            <person name="Sun H."/>
            <person name="Tunlid A."/>
            <person name="Henrissat B."/>
            <person name="Grigoriev I.V."/>
            <person name="Hibbett D.S."/>
            <person name="Martin F."/>
        </authorList>
    </citation>
    <scope>NUCLEOTIDE SEQUENCE [LARGE SCALE GENOMIC DNA]</scope>
    <source>
        <strain evidence="4">MUT 4182</strain>
    </source>
</reference>
<organism evidence="3 4">
    <name type="scientific">Tulasnella calospora MUT 4182</name>
    <dbReference type="NCBI Taxonomy" id="1051891"/>
    <lineage>
        <taxon>Eukaryota</taxon>
        <taxon>Fungi</taxon>
        <taxon>Dikarya</taxon>
        <taxon>Basidiomycota</taxon>
        <taxon>Agaricomycotina</taxon>
        <taxon>Agaricomycetes</taxon>
        <taxon>Cantharellales</taxon>
        <taxon>Tulasnellaceae</taxon>
        <taxon>Tulasnella</taxon>
    </lineage>
</organism>
<sequence length="486" mass="54175">MLSTPVPLPNLTRSGETTPTVHSLSPKSSEGSLKKEKINQTIVASKSVEDGLEDIDGGWEGYMETGLPEKGQRKLLRNLRHQILNVYRRLFSVVFLVNLGVLISVAVRGATTDYIGKVVIANIFVSVVIREEHVVNGLFFVFTAVPKSWPLRMRVFTARIYSLGGIHSGSAIAASMWLIYFTVQVSVDLRRHKASIPLAVITYIILAFLIIIISLAAPAWRRVHHDKFEMVHRFLGWTVTGLVWAQVVLLIRDYKDPSVPLHVAMRHSAPFWLVVILTASIASSWTHLRKVKVQSEVLSNHAVRIHYDYSSAIPGTFSRVSYSPLTEWHSFATISIPGQKGFDHIISRVGDWTSKTIANPPEEIWVRGVLIVGIMNVVPLFNRVVVVATGSVFANKTAIKLLWTSRNIRKTYGDRLVDSIMMAAPDAIVYDTDAHGKPDMVKLVHHVYKEFNAEAVCIISNQPLTQKVVYGLMARGVPAFGAIWDS</sequence>
<reference evidence="3 4" key="1">
    <citation type="submission" date="2014-04" db="EMBL/GenBank/DDBJ databases">
        <authorList>
            <consortium name="DOE Joint Genome Institute"/>
            <person name="Kuo A."/>
            <person name="Girlanda M."/>
            <person name="Perotto S."/>
            <person name="Kohler A."/>
            <person name="Nagy L.G."/>
            <person name="Floudas D."/>
            <person name="Copeland A."/>
            <person name="Barry K.W."/>
            <person name="Cichocki N."/>
            <person name="Veneault-Fourrey C."/>
            <person name="LaButti K."/>
            <person name="Lindquist E.A."/>
            <person name="Lipzen A."/>
            <person name="Lundell T."/>
            <person name="Morin E."/>
            <person name="Murat C."/>
            <person name="Sun H."/>
            <person name="Tunlid A."/>
            <person name="Henrissat B."/>
            <person name="Grigoriev I.V."/>
            <person name="Hibbett D.S."/>
            <person name="Martin F."/>
            <person name="Nordberg H.P."/>
            <person name="Cantor M.N."/>
            <person name="Hua S.X."/>
        </authorList>
    </citation>
    <scope>NUCLEOTIDE SEQUENCE [LARGE SCALE GENOMIC DNA]</scope>
    <source>
        <strain evidence="3 4">MUT 4182</strain>
    </source>
</reference>
<dbReference type="InterPro" id="IPR052979">
    <property type="entry name" value="Adenylate-forming_domain"/>
</dbReference>
<evidence type="ECO:0008006" key="5">
    <source>
        <dbReference type="Google" id="ProtNLM"/>
    </source>
</evidence>
<feature type="compositionally biased region" description="Polar residues" evidence="1">
    <location>
        <begin position="11"/>
        <end position="31"/>
    </location>
</feature>
<keyword evidence="2" id="KW-0812">Transmembrane</keyword>
<feature type="transmembrane region" description="Helical" evidence="2">
    <location>
        <begin position="232"/>
        <end position="251"/>
    </location>
</feature>
<feature type="region of interest" description="Disordered" evidence="1">
    <location>
        <begin position="1"/>
        <end position="34"/>
    </location>
</feature>
<protein>
    <recommendedName>
        <fullName evidence="5">Non-ribosomal peptide synthetase</fullName>
    </recommendedName>
</protein>
<dbReference type="Proteomes" id="UP000054248">
    <property type="component" value="Unassembled WGS sequence"/>
</dbReference>
<evidence type="ECO:0000313" key="4">
    <source>
        <dbReference type="Proteomes" id="UP000054248"/>
    </source>
</evidence>
<evidence type="ECO:0000256" key="2">
    <source>
        <dbReference type="SAM" id="Phobius"/>
    </source>
</evidence>
<keyword evidence="2" id="KW-1133">Transmembrane helix</keyword>
<dbReference type="AlphaFoldDB" id="A0A0C3QW35"/>
<feature type="transmembrane region" description="Helical" evidence="2">
    <location>
        <begin position="200"/>
        <end position="220"/>
    </location>
</feature>
<dbReference type="OrthoDB" id="3142841at2759"/>
<evidence type="ECO:0000313" key="3">
    <source>
        <dbReference type="EMBL" id="KIO33941.1"/>
    </source>
</evidence>
<accession>A0A0C3QW35</accession>
<dbReference type="EMBL" id="KN822945">
    <property type="protein sequence ID" value="KIO33941.1"/>
    <property type="molecule type" value="Genomic_DNA"/>
</dbReference>
<name>A0A0C3QW35_9AGAM</name>
<dbReference type="PANTHER" id="PTHR33927">
    <property type="entry name" value="TRANSMEMBRANE PROTEIN"/>
    <property type="match status" value="1"/>
</dbReference>
<keyword evidence="4" id="KW-1185">Reference proteome</keyword>